<dbReference type="Gene3D" id="3.40.190.10">
    <property type="entry name" value="Periplasmic binding protein-like II"/>
    <property type="match status" value="2"/>
</dbReference>
<evidence type="ECO:0000256" key="3">
    <source>
        <dbReference type="ARBA" id="ARBA00023125"/>
    </source>
</evidence>
<dbReference type="InterPro" id="IPR036388">
    <property type="entry name" value="WH-like_DNA-bd_sf"/>
</dbReference>
<dbReference type="Pfam" id="PF03466">
    <property type="entry name" value="LysR_substrate"/>
    <property type="match status" value="1"/>
</dbReference>
<name>A0ABP7YKX9_9ACTN</name>
<comment type="similarity">
    <text evidence="1">Belongs to the LysR transcriptional regulatory family.</text>
</comment>
<dbReference type="Gene3D" id="1.10.10.10">
    <property type="entry name" value="Winged helix-like DNA-binding domain superfamily/Winged helix DNA-binding domain"/>
    <property type="match status" value="1"/>
</dbReference>
<dbReference type="InterPro" id="IPR036390">
    <property type="entry name" value="WH_DNA-bd_sf"/>
</dbReference>
<dbReference type="PROSITE" id="PS50931">
    <property type="entry name" value="HTH_LYSR"/>
    <property type="match status" value="1"/>
</dbReference>
<dbReference type="Proteomes" id="UP001500266">
    <property type="component" value="Unassembled WGS sequence"/>
</dbReference>
<reference evidence="8" key="1">
    <citation type="journal article" date="2019" name="Int. J. Syst. Evol. Microbiol.">
        <title>The Global Catalogue of Microorganisms (GCM) 10K type strain sequencing project: providing services to taxonomists for standard genome sequencing and annotation.</title>
        <authorList>
            <consortium name="The Broad Institute Genomics Platform"/>
            <consortium name="The Broad Institute Genome Sequencing Center for Infectious Disease"/>
            <person name="Wu L."/>
            <person name="Ma J."/>
        </authorList>
    </citation>
    <scope>NUCLEOTIDE SEQUENCE [LARGE SCALE GENOMIC DNA]</scope>
    <source>
        <strain evidence="8">JCM 17316</strain>
    </source>
</reference>
<sequence>MEPGSSDISITTLRYFLTVAEELHFGRAAARLHITAPSLSQQISRLERRLGVTLFERTSRSVHLTEHGRALTDHARRCVAAHEEMLRWARQLHEQPSLTLGLTGVGAGPLTTPILTTLIDRVADIRLELRRLKLSDGIPSLLEGRVDAVFVPLPPFLIDPKIRAVPLWTEPRVLVISSRHPLAQRESVRINETNDLPFIHPAGSFPDLAWWTVDPRPDGTPVIHAPHTEDLEEILELCATGAGVNIAGASAASFFPRPGLAYVPISDIEPATISLCYLKSSQHPLLEDLENIAVSLARKLLPPESSPRHVEPMSCGAKSGHDVTEPREDAAREDHRPQH</sequence>
<feature type="domain" description="HTH lysR-type" evidence="6">
    <location>
        <begin position="8"/>
        <end position="65"/>
    </location>
</feature>
<dbReference type="CDD" id="cd08414">
    <property type="entry name" value="PBP2_LTTR_aromatics_like"/>
    <property type="match status" value="1"/>
</dbReference>
<dbReference type="SUPFAM" id="SSF53850">
    <property type="entry name" value="Periplasmic binding protein-like II"/>
    <property type="match status" value="1"/>
</dbReference>
<dbReference type="SUPFAM" id="SSF46785">
    <property type="entry name" value="Winged helix' DNA-binding domain"/>
    <property type="match status" value="1"/>
</dbReference>
<feature type="compositionally biased region" description="Basic and acidic residues" evidence="5">
    <location>
        <begin position="319"/>
        <end position="339"/>
    </location>
</feature>
<feature type="region of interest" description="Disordered" evidence="5">
    <location>
        <begin position="303"/>
        <end position="339"/>
    </location>
</feature>
<evidence type="ECO:0000313" key="8">
    <source>
        <dbReference type="Proteomes" id="UP001500266"/>
    </source>
</evidence>
<dbReference type="RefSeq" id="WP_345020183.1">
    <property type="nucleotide sequence ID" value="NZ_BAABDO010000024.1"/>
</dbReference>
<evidence type="ECO:0000256" key="4">
    <source>
        <dbReference type="ARBA" id="ARBA00023163"/>
    </source>
</evidence>
<accession>A0ABP7YKX9</accession>
<protein>
    <submittedName>
        <fullName evidence="7">LysR family transcriptional regulator</fullName>
    </submittedName>
</protein>
<comment type="caution">
    <text evidence="7">The sequence shown here is derived from an EMBL/GenBank/DDBJ whole genome shotgun (WGS) entry which is preliminary data.</text>
</comment>
<keyword evidence="4" id="KW-0804">Transcription</keyword>
<keyword evidence="8" id="KW-1185">Reference proteome</keyword>
<organism evidence="7 8">
    <name type="scientific">Actinomadura keratinilytica</name>
    <dbReference type="NCBI Taxonomy" id="547461"/>
    <lineage>
        <taxon>Bacteria</taxon>
        <taxon>Bacillati</taxon>
        <taxon>Actinomycetota</taxon>
        <taxon>Actinomycetes</taxon>
        <taxon>Streptosporangiales</taxon>
        <taxon>Thermomonosporaceae</taxon>
        <taxon>Actinomadura</taxon>
    </lineage>
</organism>
<gene>
    <name evidence="7" type="ORF">GCM10022416_22440</name>
</gene>
<keyword evidence="3" id="KW-0238">DNA-binding</keyword>
<evidence type="ECO:0000256" key="5">
    <source>
        <dbReference type="SAM" id="MobiDB-lite"/>
    </source>
</evidence>
<dbReference type="EMBL" id="BAABDO010000024">
    <property type="protein sequence ID" value="GAA4137691.1"/>
    <property type="molecule type" value="Genomic_DNA"/>
</dbReference>
<evidence type="ECO:0000256" key="1">
    <source>
        <dbReference type="ARBA" id="ARBA00009437"/>
    </source>
</evidence>
<proteinExistence type="inferred from homology"/>
<dbReference type="Pfam" id="PF00126">
    <property type="entry name" value="HTH_1"/>
    <property type="match status" value="1"/>
</dbReference>
<dbReference type="PRINTS" id="PR00039">
    <property type="entry name" value="HTHLYSR"/>
</dbReference>
<evidence type="ECO:0000313" key="7">
    <source>
        <dbReference type="EMBL" id="GAA4137691.1"/>
    </source>
</evidence>
<dbReference type="PANTHER" id="PTHR30346:SF0">
    <property type="entry name" value="HCA OPERON TRANSCRIPTIONAL ACTIVATOR HCAR"/>
    <property type="match status" value="1"/>
</dbReference>
<evidence type="ECO:0000259" key="6">
    <source>
        <dbReference type="PROSITE" id="PS50931"/>
    </source>
</evidence>
<dbReference type="InterPro" id="IPR000847">
    <property type="entry name" value="LysR_HTH_N"/>
</dbReference>
<dbReference type="PANTHER" id="PTHR30346">
    <property type="entry name" value="TRANSCRIPTIONAL DUAL REGULATOR HCAR-RELATED"/>
    <property type="match status" value="1"/>
</dbReference>
<dbReference type="InterPro" id="IPR005119">
    <property type="entry name" value="LysR_subst-bd"/>
</dbReference>
<evidence type="ECO:0000256" key="2">
    <source>
        <dbReference type="ARBA" id="ARBA00023015"/>
    </source>
</evidence>
<keyword evidence="2" id="KW-0805">Transcription regulation</keyword>